<gene>
    <name evidence="1" type="ORF">NIIDMKKI_54590</name>
</gene>
<dbReference type="AlphaFoldDB" id="A0A7G1IJQ5"/>
<protein>
    <submittedName>
        <fullName evidence="1">Uncharacterized protein</fullName>
    </submittedName>
</protein>
<proteinExistence type="predicted"/>
<dbReference type="Proteomes" id="UP000516380">
    <property type="component" value="Chromosome"/>
</dbReference>
<keyword evidence="2" id="KW-1185">Reference proteome</keyword>
<dbReference type="EMBL" id="AP023343">
    <property type="protein sequence ID" value="BCI90253.1"/>
    <property type="molecule type" value="Genomic_DNA"/>
</dbReference>
<accession>A0A7G1IJQ5</accession>
<organism evidence="1 2">
    <name type="scientific">Mycobacterium kansasii</name>
    <dbReference type="NCBI Taxonomy" id="1768"/>
    <lineage>
        <taxon>Bacteria</taxon>
        <taxon>Bacillati</taxon>
        <taxon>Actinomycetota</taxon>
        <taxon>Actinomycetes</taxon>
        <taxon>Mycobacteriales</taxon>
        <taxon>Mycobacteriaceae</taxon>
        <taxon>Mycobacterium</taxon>
    </lineage>
</organism>
<sequence>MLRRNLALLALSGADPVAALHEAAATGLGDVIDPAAVLDWRLPICGESSAAQPARCAGCTPHP</sequence>
<evidence type="ECO:0000313" key="2">
    <source>
        <dbReference type="Proteomes" id="UP000516380"/>
    </source>
</evidence>
<name>A0A7G1IJQ5_MYCKA</name>
<reference evidence="1 2" key="1">
    <citation type="submission" date="2020-07" db="EMBL/GenBank/DDBJ databases">
        <title>Mycobacterium kansasii (former subtype) with zoonotic potential isolated from diseased indoor pet cat, Japan.</title>
        <authorList>
            <person name="Fukano H."/>
            <person name="Terazono T."/>
            <person name="Hoshino Y."/>
        </authorList>
    </citation>
    <scope>NUCLEOTIDE SEQUENCE [LARGE SCALE GENOMIC DNA]</scope>
    <source>
        <strain evidence="1 2">Kuro-I</strain>
    </source>
</reference>
<evidence type="ECO:0000313" key="1">
    <source>
        <dbReference type="EMBL" id="BCI90253.1"/>
    </source>
</evidence>